<dbReference type="Gene3D" id="3.30.230.10">
    <property type="match status" value="1"/>
</dbReference>
<sequence length="100" mass="11602">MKTDADRLDEVMRRGRRIYRPAFTVYYMKQTPAPRPRIVAGQKVDKRAAARNKIRRRIRVILQKNLSANTGVIIIARKPILDLSFQQIKSELGSILNQIK</sequence>
<name>A0A1F4NRT6_UNCK3</name>
<dbReference type="GO" id="GO:0000049">
    <property type="term" value="F:tRNA binding"/>
    <property type="evidence" value="ECO:0007669"/>
    <property type="project" value="InterPro"/>
</dbReference>
<accession>A0A1F4NRT6</accession>
<dbReference type="PROSITE" id="PS00648">
    <property type="entry name" value="RIBONUCLEASE_P"/>
    <property type="match status" value="1"/>
</dbReference>
<evidence type="ECO:0000256" key="3">
    <source>
        <dbReference type="ARBA" id="ARBA00022722"/>
    </source>
</evidence>
<comment type="caution">
    <text evidence="8">The sequence shown here is derived from an EMBL/GenBank/DDBJ whole genome shotgun (WGS) entry which is preliminary data.</text>
</comment>
<dbReference type="GO" id="GO:0004526">
    <property type="term" value="F:ribonuclease P activity"/>
    <property type="evidence" value="ECO:0007669"/>
    <property type="project" value="UniProtKB-UniRule"/>
</dbReference>
<evidence type="ECO:0000313" key="8">
    <source>
        <dbReference type="EMBL" id="OGB73602.1"/>
    </source>
</evidence>
<dbReference type="Proteomes" id="UP000178085">
    <property type="component" value="Unassembled WGS sequence"/>
</dbReference>
<dbReference type="InterPro" id="IPR020568">
    <property type="entry name" value="Ribosomal_Su5_D2-typ_SF"/>
</dbReference>
<organism evidence="8 9">
    <name type="scientific">candidate division Kazan bacterium RIFCSPLOWO2_01_FULL_45_19</name>
    <dbReference type="NCBI Taxonomy" id="1798538"/>
    <lineage>
        <taxon>Bacteria</taxon>
        <taxon>Bacteria division Kazan-3B-28</taxon>
    </lineage>
</organism>
<dbReference type="AlphaFoldDB" id="A0A1F4NRT6"/>
<dbReference type="SUPFAM" id="SSF54211">
    <property type="entry name" value="Ribosomal protein S5 domain 2-like"/>
    <property type="match status" value="1"/>
</dbReference>
<evidence type="ECO:0000256" key="6">
    <source>
        <dbReference type="ARBA" id="ARBA00022884"/>
    </source>
</evidence>
<keyword evidence="4" id="KW-0255">Endonuclease</keyword>
<dbReference type="InterPro" id="IPR000100">
    <property type="entry name" value="RNase_P"/>
</dbReference>
<evidence type="ECO:0000256" key="4">
    <source>
        <dbReference type="ARBA" id="ARBA00022759"/>
    </source>
</evidence>
<dbReference type="Pfam" id="PF00825">
    <property type="entry name" value="Ribonuclease_P"/>
    <property type="match status" value="1"/>
</dbReference>
<reference evidence="8 9" key="1">
    <citation type="journal article" date="2016" name="Nat. Commun.">
        <title>Thousands of microbial genomes shed light on interconnected biogeochemical processes in an aquifer system.</title>
        <authorList>
            <person name="Anantharaman K."/>
            <person name="Brown C.T."/>
            <person name="Hug L.A."/>
            <person name="Sharon I."/>
            <person name="Castelle C.J."/>
            <person name="Probst A.J."/>
            <person name="Thomas B.C."/>
            <person name="Singh A."/>
            <person name="Wilkins M.J."/>
            <person name="Karaoz U."/>
            <person name="Brodie E.L."/>
            <person name="Williams K.H."/>
            <person name="Hubbard S.S."/>
            <person name="Banfield J.F."/>
        </authorList>
    </citation>
    <scope>NUCLEOTIDE SEQUENCE [LARGE SCALE GENOMIC DNA]</scope>
</reference>
<dbReference type="EMBL" id="METD01000001">
    <property type="protein sequence ID" value="OGB73602.1"/>
    <property type="molecule type" value="Genomic_DNA"/>
</dbReference>
<evidence type="ECO:0000256" key="7">
    <source>
        <dbReference type="NCBIfam" id="TIGR00188"/>
    </source>
</evidence>
<keyword evidence="5" id="KW-0378">Hydrolase</keyword>
<evidence type="ECO:0000313" key="9">
    <source>
        <dbReference type="Proteomes" id="UP000178085"/>
    </source>
</evidence>
<evidence type="ECO:0000256" key="5">
    <source>
        <dbReference type="ARBA" id="ARBA00022801"/>
    </source>
</evidence>
<dbReference type="PANTHER" id="PTHR33992:SF1">
    <property type="entry name" value="RIBONUCLEASE P PROTEIN COMPONENT"/>
    <property type="match status" value="1"/>
</dbReference>
<dbReference type="InterPro" id="IPR020539">
    <property type="entry name" value="RNase_P_CS"/>
</dbReference>
<evidence type="ECO:0000256" key="2">
    <source>
        <dbReference type="ARBA" id="ARBA00022694"/>
    </source>
</evidence>
<dbReference type="GO" id="GO:0030677">
    <property type="term" value="C:ribonuclease P complex"/>
    <property type="evidence" value="ECO:0007669"/>
    <property type="project" value="TreeGrafter"/>
</dbReference>
<protein>
    <recommendedName>
        <fullName evidence="7">Ribonuclease P protein component</fullName>
        <ecNumber evidence="7">3.1.26.5</ecNumber>
    </recommendedName>
</protein>
<proteinExistence type="predicted"/>
<keyword evidence="3" id="KW-0540">Nuclease</keyword>
<dbReference type="PANTHER" id="PTHR33992">
    <property type="entry name" value="RIBONUCLEASE P PROTEIN COMPONENT"/>
    <property type="match status" value="1"/>
</dbReference>
<dbReference type="EC" id="3.1.26.5" evidence="7"/>
<dbReference type="NCBIfam" id="TIGR00188">
    <property type="entry name" value="rnpA"/>
    <property type="match status" value="1"/>
</dbReference>
<comment type="function">
    <text evidence="1">RNaseP catalyzes the removal of the 5'-leader sequence from pre-tRNA to produce the mature 5'-terminus. It can also cleave other RNA substrates such as 4.5S RNA. The protein component plays an auxiliary but essential role in vivo by binding to the 5'-leader sequence and broadening the substrate specificity of the ribozyme.</text>
</comment>
<gene>
    <name evidence="8" type="ORF">A3K51_02015</name>
</gene>
<keyword evidence="2" id="KW-0819">tRNA processing</keyword>
<dbReference type="GO" id="GO:0042781">
    <property type="term" value="F:3'-tRNA processing endoribonuclease activity"/>
    <property type="evidence" value="ECO:0007669"/>
    <property type="project" value="TreeGrafter"/>
</dbReference>
<dbReference type="InterPro" id="IPR014721">
    <property type="entry name" value="Ribsml_uS5_D2-typ_fold_subgr"/>
</dbReference>
<evidence type="ECO:0000256" key="1">
    <source>
        <dbReference type="ARBA" id="ARBA00002663"/>
    </source>
</evidence>
<keyword evidence="6" id="KW-0694">RNA-binding</keyword>